<feature type="transmembrane region" description="Helical" evidence="1">
    <location>
        <begin position="57"/>
        <end position="78"/>
    </location>
</feature>
<feature type="transmembrane region" description="Helical" evidence="1">
    <location>
        <begin position="181"/>
        <end position="198"/>
    </location>
</feature>
<keyword evidence="1" id="KW-0472">Membrane</keyword>
<sequence length="328" mass="35432">MSVPATVEPALSPAAPRIALLDVARGIAIVAMVIYHFTWDLRFYLLITLDVTAEPGWIAFQRAIVGSFVLLSGISLMLAHREAIRWRAYWRRFAMLAGAALLVSVGTLAFAAETFVFFGVLHALALFSLLGLAFLRLPVVVILAVAAVILALPLAIADPVFGSRWLGWIGLYDVPPLTEDLVPVSPWFGVFLIGMALARIGMARGWDHALAAVGPGRALGWLAKAGRWSLVIYLIHQPILLAALYPVAALTDPGPAFQAQNFTQSCQAECYASSGYVDYCTAYCSCALDRIQTEDLWALLEAETLSPQANDIIADMVQQCTAEAAQGQ</sequence>
<keyword evidence="1" id="KW-0812">Transmembrane</keyword>
<keyword evidence="1" id="KW-1133">Transmembrane helix</keyword>
<dbReference type="OrthoDB" id="9807591at2"/>
<gene>
    <name evidence="3" type="ORF">GCM10011499_20590</name>
</gene>
<dbReference type="RefSeq" id="WP_127074382.1">
    <property type="nucleotide sequence ID" value="NZ_BMKB01000003.1"/>
</dbReference>
<evidence type="ECO:0000313" key="4">
    <source>
        <dbReference type="Proteomes" id="UP000596977"/>
    </source>
</evidence>
<evidence type="ECO:0000256" key="1">
    <source>
        <dbReference type="SAM" id="Phobius"/>
    </source>
</evidence>
<evidence type="ECO:0000313" key="3">
    <source>
        <dbReference type="EMBL" id="GGA50517.1"/>
    </source>
</evidence>
<dbReference type="Proteomes" id="UP000596977">
    <property type="component" value="Unassembled WGS sequence"/>
</dbReference>
<feature type="transmembrane region" description="Helical" evidence="1">
    <location>
        <begin position="90"/>
        <end position="110"/>
    </location>
</feature>
<dbReference type="EMBL" id="BMKB01000003">
    <property type="protein sequence ID" value="GGA50517.1"/>
    <property type="molecule type" value="Genomic_DNA"/>
</dbReference>
<proteinExistence type="predicted"/>
<reference evidence="3 4" key="1">
    <citation type="journal article" date="2014" name="Int. J. Syst. Evol. Microbiol.">
        <title>Complete genome sequence of Corynebacterium casei LMG S-19264T (=DSM 44701T), isolated from a smear-ripened cheese.</title>
        <authorList>
            <consortium name="US DOE Joint Genome Institute (JGI-PGF)"/>
            <person name="Walter F."/>
            <person name="Albersmeier A."/>
            <person name="Kalinowski J."/>
            <person name="Ruckert C."/>
        </authorList>
    </citation>
    <scope>NUCLEOTIDE SEQUENCE [LARGE SCALE GENOMIC DNA]</scope>
    <source>
        <strain evidence="3 4">CGMCC 1.15896</strain>
    </source>
</reference>
<organism evidence="3 4">
    <name type="scientific">Pelagibacterium lentulum</name>
    <dbReference type="NCBI Taxonomy" id="2029865"/>
    <lineage>
        <taxon>Bacteria</taxon>
        <taxon>Pseudomonadati</taxon>
        <taxon>Pseudomonadota</taxon>
        <taxon>Alphaproteobacteria</taxon>
        <taxon>Hyphomicrobiales</taxon>
        <taxon>Devosiaceae</taxon>
        <taxon>Pelagibacterium</taxon>
    </lineage>
</organism>
<feature type="transmembrane region" description="Helical" evidence="1">
    <location>
        <begin position="18"/>
        <end position="37"/>
    </location>
</feature>
<comment type="caution">
    <text evidence="3">The sequence shown here is derived from an EMBL/GenBank/DDBJ whole genome shotgun (WGS) entry which is preliminary data.</text>
</comment>
<keyword evidence="4" id="KW-1185">Reference proteome</keyword>
<dbReference type="InterPro" id="IPR012429">
    <property type="entry name" value="HGSNAT_cat"/>
</dbReference>
<name>A0A916REU2_9HYPH</name>
<feature type="transmembrane region" description="Helical" evidence="1">
    <location>
        <begin position="140"/>
        <end position="161"/>
    </location>
</feature>
<accession>A0A916REU2</accession>
<evidence type="ECO:0000259" key="2">
    <source>
        <dbReference type="Pfam" id="PF07786"/>
    </source>
</evidence>
<protein>
    <submittedName>
        <fullName evidence="3">Membrane protein</fullName>
    </submittedName>
</protein>
<dbReference type="Pfam" id="PF07786">
    <property type="entry name" value="HGSNAT_cat"/>
    <property type="match status" value="1"/>
</dbReference>
<feature type="transmembrane region" description="Helical" evidence="1">
    <location>
        <begin position="116"/>
        <end position="135"/>
    </location>
</feature>
<dbReference type="AlphaFoldDB" id="A0A916REU2"/>
<feature type="domain" description="Heparan-alpha-glucosaminide N-acetyltransferase catalytic" evidence="2">
    <location>
        <begin position="17"/>
        <end position="238"/>
    </location>
</feature>